<dbReference type="EMBL" id="JAENGY010000131">
    <property type="protein sequence ID" value="KAG6972537.1"/>
    <property type="molecule type" value="Genomic_DNA"/>
</dbReference>
<evidence type="ECO:0000313" key="1">
    <source>
        <dbReference type="EMBL" id="KAG6972537.1"/>
    </source>
</evidence>
<protein>
    <submittedName>
        <fullName evidence="1">Uncharacterized protein</fullName>
    </submittedName>
</protein>
<dbReference type="AlphaFoldDB" id="A0A8J5JAW4"/>
<organism evidence="1 2">
    <name type="scientific">Phytophthora aleatoria</name>
    <dbReference type="NCBI Taxonomy" id="2496075"/>
    <lineage>
        <taxon>Eukaryota</taxon>
        <taxon>Sar</taxon>
        <taxon>Stramenopiles</taxon>
        <taxon>Oomycota</taxon>
        <taxon>Peronosporomycetes</taxon>
        <taxon>Peronosporales</taxon>
        <taxon>Peronosporaceae</taxon>
        <taxon>Phytophthora</taxon>
    </lineage>
</organism>
<sequence length="167" mass="19552">MPRLTVKQRKLHQLREIVNARESAAVTRDLLSEEDTEEDDLDEPYLTELEHVQATRYGVRALRYRRRKVRWLKLLYDHKNAIDVVELLSLALVIGPAAFVRQIPSVKLHDSVQLCLFKLYKWIQVCSAAFTLALGRFLSNGNRCRRRSICRRGRTCRCFTARRLVIT</sequence>
<evidence type="ECO:0000313" key="2">
    <source>
        <dbReference type="Proteomes" id="UP000709295"/>
    </source>
</evidence>
<proteinExistence type="predicted"/>
<name>A0A8J5JAW4_9STRA</name>
<keyword evidence="2" id="KW-1185">Reference proteome</keyword>
<comment type="caution">
    <text evidence="1">The sequence shown here is derived from an EMBL/GenBank/DDBJ whole genome shotgun (WGS) entry which is preliminary data.</text>
</comment>
<gene>
    <name evidence="1" type="ORF">JG688_00003954</name>
</gene>
<dbReference type="Proteomes" id="UP000709295">
    <property type="component" value="Unassembled WGS sequence"/>
</dbReference>
<reference evidence="1" key="1">
    <citation type="submission" date="2021-01" db="EMBL/GenBank/DDBJ databases">
        <title>Phytophthora aleatoria, a newly-described species from Pinus radiata is distinct from Phytophthora cactorum isolates based on comparative genomics.</title>
        <authorList>
            <person name="Mcdougal R."/>
            <person name="Panda P."/>
            <person name="Williams N."/>
            <person name="Studholme D.J."/>
        </authorList>
    </citation>
    <scope>NUCLEOTIDE SEQUENCE</scope>
    <source>
        <strain evidence="1">NZFS 4037</strain>
    </source>
</reference>
<accession>A0A8J5JAW4</accession>